<dbReference type="SUPFAM" id="SSF53850">
    <property type="entry name" value="Periplasmic binding protein-like II"/>
    <property type="match status" value="1"/>
</dbReference>
<dbReference type="InterPro" id="IPR006311">
    <property type="entry name" value="TAT_signal"/>
</dbReference>
<proteinExistence type="inferred from homology"/>
<name>A0A4Y9LLM7_9BRAD</name>
<evidence type="ECO:0000256" key="2">
    <source>
        <dbReference type="ARBA" id="ARBA00008520"/>
    </source>
</evidence>
<evidence type="ECO:0000313" key="4">
    <source>
        <dbReference type="EMBL" id="TFV44480.1"/>
    </source>
</evidence>
<gene>
    <name evidence="4" type="ORF">E4K65_27740</name>
</gene>
<dbReference type="AlphaFoldDB" id="A0A4Y9LLM7"/>
<dbReference type="InterPro" id="IPR050490">
    <property type="entry name" value="Bact_solute-bd_prot1"/>
</dbReference>
<organism evidence="4 5">
    <name type="scientific">Bradyrhizobium niftali</name>
    <dbReference type="NCBI Taxonomy" id="2560055"/>
    <lineage>
        <taxon>Bacteria</taxon>
        <taxon>Pseudomonadati</taxon>
        <taxon>Pseudomonadota</taxon>
        <taxon>Alphaproteobacteria</taxon>
        <taxon>Hyphomicrobiales</taxon>
        <taxon>Nitrobacteraceae</taxon>
        <taxon>Bradyrhizobium</taxon>
    </lineage>
</organism>
<comment type="similarity">
    <text evidence="2">Belongs to the bacterial solute-binding protein 1 family.</text>
</comment>
<comment type="subcellular location">
    <subcellularLocation>
        <location evidence="1">Periplasm</location>
    </subcellularLocation>
</comment>
<keyword evidence="3" id="KW-0574">Periplasm</keyword>
<sequence>MSGFALSRRSLIGAGIGGATLAGLGDFSAVAGELRLRMFWWGAKERAERTDKVNKLYVSGHPEVTIAGESLGWTDYWARLATQTAGRNAADVLQMDYRYIYEYARRGALLPLDNYVPNALNLTDFSPAAVDSGKVDGKIYGVSLGLNSTAMVYDKALIQSLGLREPVWNMTWSEIGDLAAEITKAAKRDGFTGMEDGGRNEPLLEVWLTQRGKSLYTGEGKVGYDEKDMAEWFAFWSDLRKRGASAAPDTQALDRGEIDSNLLSIGKTAMAFAHSNQLVGFQAISKSKLGLSTYPDGGKGAKPGQYLKPAMMWSVAAQSKQAEAAVKLVSYFVADLEAGKVLGVERGVPPSSAVRNVVTPTLDDLGRAMVDYISLVSDKVGPLPPPPPRGAGEIQSVLRRVNEQVGFGRLTPADGAKQFVAEAAAVLARG</sequence>
<evidence type="ECO:0000256" key="3">
    <source>
        <dbReference type="ARBA" id="ARBA00022764"/>
    </source>
</evidence>
<dbReference type="GO" id="GO:0042597">
    <property type="term" value="C:periplasmic space"/>
    <property type="evidence" value="ECO:0007669"/>
    <property type="project" value="UniProtKB-SubCell"/>
</dbReference>
<evidence type="ECO:0000313" key="5">
    <source>
        <dbReference type="Proteomes" id="UP000297966"/>
    </source>
</evidence>
<dbReference type="InterPro" id="IPR006059">
    <property type="entry name" value="SBP"/>
</dbReference>
<comment type="caution">
    <text evidence="4">The sequence shown here is derived from an EMBL/GenBank/DDBJ whole genome shotgun (WGS) entry which is preliminary data.</text>
</comment>
<dbReference type="Proteomes" id="UP000297966">
    <property type="component" value="Unassembled WGS sequence"/>
</dbReference>
<dbReference type="RefSeq" id="WP_135176823.1">
    <property type="nucleotide sequence ID" value="NZ_SPQT01000018.1"/>
</dbReference>
<dbReference type="PROSITE" id="PS51318">
    <property type="entry name" value="TAT"/>
    <property type="match status" value="1"/>
</dbReference>
<keyword evidence="5" id="KW-1185">Reference proteome</keyword>
<accession>A0A4Y9LLM7</accession>
<dbReference type="EMBL" id="SPQT01000018">
    <property type="protein sequence ID" value="TFV44480.1"/>
    <property type="molecule type" value="Genomic_DNA"/>
</dbReference>
<dbReference type="Pfam" id="PF13416">
    <property type="entry name" value="SBP_bac_8"/>
    <property type="match status" value="1"/>
</dbReference>
<dbReference type="OrthoDB" id="7317090at2"/>
<dbReference type="Gene3D" id="3.40.190.10">
    <property type="entry name" value="Periplasmic binding protein-like II"/>
    <property type="match status" value="2"/>
</dbReference>
<protein>
    <submittedName>
        <fullName evidence="4">Carbohydrate ABC transporter substrate-binding protein</fullName>
    </submittedName>
</protein>
<dbReference type="PANTHER" id="PTHR43649:SF11">
    <property type="entry name" value="ABC TRANSPORTER SUBSTRATE-BINDING PROTEIN YESO-RELATED"/>
    <property type="match status" value="1"/>
</dbReference>
<dbReference type="PANTHER" id="PTHR43649">
    <property type="entry name" value="ARABINOSE-BINDING PROTEIN-RELATED"/>
    <property type="match status" value="1"/>
</dbReference>
<evidence type="ECO:0000256" key="1">
    <source>
        <dbReference type="ARBA" id="ARBA00004418"/>
    </source>
</evidence>
<reference evidence="4 5" key="1">
    <citation type="submission" date="2019-03" db="EMBL/GenBank/DDBJ databases">
        <title>Bradyrhizobium diversity isolated from nodules of Chamaecrista fasciculata.</title>
        <authorList>
            <person name="Klepa M.S."/>
            <person name="Urquiaga M.O."/>
            <person name="Hungria M."/>
            <person name="Delamuta J.R."/>
        </authorList>
    </citation>
    <scope>NUCLEOTIDE SEQUENCE [LARGE SCALE GENOMIC DNA]</scope>
    <source>
        <strain evidence="4 5">CNPSo 3448</strain>
    </source>
</reference>